<protein>
    <submittedName>
        <fullName evidence="5">ESX secretion-associated protein EspG</fullName>
    </submittedName>
</protein>
<evidence type="ECO:0000256" key="4">
    <source>
        <dbReference type="ARBA" id="ARBA00023186"/>
    </source>
</evidence>
<dbReference type="EMBL" id="BMMK01000020">
    <property type="protein sequence ID" value="GGM65977.1"/>
    <property type="molecule type" value="Genomic_DNA"/>
</dbReference>
<keyword evidence="3" id="KW-0963">Cytoplasm</keyword>
<comment type="caution">
    <text evidence="5">The sequence shown here is derived from an EMBL/GenBank/DDBJ whole genome shotgun (WGS) entry which is preliminary data.</text>
</comment>
<evidence type="ECO:0000256" key="1">
    <source>
        <dbReference type="ARBA" id="ARBA00004496"/>
    </source>
</evidence>
<keyword evidence="4" id="KW-0143">Chaperone</keyword>
<evidence type="ECO:0000256" key="3">
    <source>
        <dbReference type="ARBA" id="ARBA00022490"/>
    </source>
</evidence>
<sequence length="277" mass="29480">MIDLLGTSVDDAPITLTTLEFDVLWEHLELGPMPLVVKVASPGRTWTERAEIADTAWAGLLARGLGGPARLDPRIPELLRVLARPDRDVDARIWLNRSVRVLAAARGDEAVLAVLDGDQLTLRPVTPSGLPRAAVGVLPPCGPGFGHSVSVPSANLDAAAAACDGTPDGFARALRERGVRAEDARALAAMVAEAGNRGQFGAAARDRLDRRRRTEWVVGFFDTPRGRYLQIRRSLSGCGAWSTVCPTDQRRLTALVEEALGEAEGDGSVPNPTGTVT</sequence>
<dbReference type="RefSeq" id="WP_229686555.1">
    <property type="nucleotide sequence ID" value="NZ_BMMK01000020.1"/>
</dbReference>
<dbReference type="InterPro" id="IPR025734">
    <property type="entry name" value="EspG"/>
</dbReference>
<dbReference type="AlphaFoldDB" id="A0A8J3CAN0"/>
<evidence type="ECO:0000256" key="2">
    <source>
        <dbReference type="ARBA" id="ARBA00006411"/>
    </source>
</evidence>
<keyword evidence="6" id="KW-1185">Reference proteome</keyword>
<dbReference type="Pfam" id="PF14011">
    <property type="entry name" value="ESX-1_EspG"/>
    <property type="match status" value="1"/>
</dbReference>
<proteinExistence type="inferred from homology"/>
<comment type="subcellular location">
    <subcellularLocation>
        <location evidence="1">Cytoplasm</location>
    </subcellularLocation>
</comment>
<comment type="similarity">
    <text evidence="2">Belongs to the EspG family.</text>
</comment>
<accession>A0A8J3CAN0</accession>
<name>A0A8J3CAN0_9PSEU</name>
<evidence type="ECO:0000313" key="5">
    <source>
        <dbReference type="EMBL" id="GGM65977.1"/>
    </source>
</evidence>
<evidence type="ECO:0000313" key="6">
    <source>
        <dbReference type="Proteomes" id="UP000637578"/>
    </source>
</evidence>
<organism evidence="5 6">
    <name type="scientific">Longimycelium tulufanense</name>
    <dbReference type="NCBI Taxonomy" id="907463"/>
    <lineage>
        <taxon>Bacteria</taxon>
        <taxon>Bacillati</taxon>
        <taxon>Actinomycetota</taxon>
        <taxon>Actinomycetes</taxon>
        <taxon>Pseudonocardiales</taxon>
        <taxon>Pseudonocardiaceae</taxon>
        <taxon>Longimycelium</taxon>
    </lineage>
</organism>
<dbReference type="Proteomes" id="UP000637578">
    <property type="component" value="Unassembled WGS sequence"/>
</dbReference>
<reference evidence="5" key="2">
    <citation type="submission" date="2020-09" db="EMBL/GenBank/DDBJ databases">
        <authorList>
            <person name="Sun Q."/>
            <person name="Zhou Y."/>
        </authorList>
    </citation>
    <scope>NUCLEOTIDE SEQUENCE</scope>
    <source>
        <strain evidence="5">CGMCC 4.5737</strain>
    </source>
</reference>
<reference evidence="5" key="1">
    <citation type="journal article" date="2014" name="Int. J. Syst. Evol. Microbiol.">
        <title>Complete genome sequence of Corynebacterium casei LMG S-19264T (=DSM 44701T), isolated from a smear-ripened cheese.</title>
        <authorList>
            <consortium name="US DOE Joint Genome Institute (JGI-PGF)"/>
            <person name="Walter F."/>
            <person name="Albersmeier A."/>
            <person name="Kalinowski J."/>
            <person name="Ruckert C."/>
        </authorList>
    </citation>
    <scope>NUCLEOTIDE SEQUENCE</scope>
    <source>
        <strain evidence="5">CGMCC 4.5737</strain>
    </source>
</reference>
<gene>
    <name evidence="5" type="ORF">GCM10012275_40700</name>
</gene>